<feature type="region of interest" description="Disordered" evidence="1">
    <location>
        <begin position="1"/>
        <end position="33"/>
    </location>
</feature>
<name>S4NSJ7_9NEOP</name>
<dbReference type="EMBL" id="GAIX01012521">
    <property type="protein sequence ID" value="JAA80039.1"/>
    <property type="molecule type" value="Transcribed_RNA"/>
</dbReference>
<accession>S4NSJ7</accession>
<feature type="non-terminal residue" evidence="2">
    <location>
        <position position="113"/>
    </location>
</feature>
<feature type="compositionally biased region" description="Low complexity" evidence="1">
    <location>
        <begin position="9"/>
        <end position="33"/>
    </location>
</feature>
<evidence type="ECO:0000313" key="2">
    <source>
        <dbReference type="EMBL" id="JAA80039.1"/>
    </source>
</evidence>
<evidence type="ECO:0000256" key="1">
    <source>
        <dbReference type="SAM" id="MobiDB-lite"/>
    </source>
</evidence>
<organism evidence="2">
    <name type="scientific">Pararge aegeria</name>
    <name type="common">speckled wood butterfly</name>
    <dbReference type="NCBI Taxonomy" id="116150"/>
    <lineage>
        <taxon>Eukaryota</taxon>
        <taxon>Metazoa</taxon>
        <taxon>Ecdysozoa</taxon>
        <taxon>Arthropoda</taxon>
        <taxon>Hexapoda</taxon>
        <taxon>Insecta</taxon>
        <taxon>Pterygota</taxon>
        <taxon>Neoptera</taxon>
        <taxon>Endopterygota</taxon>
        <taxon>Lepidoptera</taxon>
        <taxon>Glossata</taxon>
        <taxon>Ditrysia</taxon>
        <taxon>Papilionoidea</taxon>
        <taxon>Nymphalidae</taxon>
        <taxon>Satyrinae</taxon>
        <taxon>Satyrini</taxon>
        <taxon>Parargina</taxon>
        <taxon>Pararge</taxon>
    </lineage>
</organism>
<protein>
    <submittedName>
        <fullName evidence="2">Uncharacterized protein</fullName>
    </submittedName>
</protein>
<reference evidence="2" key="1">
    <citation type="journal article" date="2013" name="BMC Genomics">
        <title>Unscrambling butterfly oogenesis.</title>
        <authorList>
            <person name="Carter J.M."/>
            <person name="Baker S.C."/>
            <person name="Pink R."/>
            <person name="Carter D.R."/>
            <person name="Collins A."/>
            <person name="Tomlin J."/>
            <person name="Gibbs M."/>
            <person name="Breuker C.J."/>
        </authorList>
    </citation>
    <scope>NUCLEOTIDE SEQUENCE</scope>
    <source>
        <tissue evidence="2">Ovary</tissue>
    </source>
</reference>
<dbReference type="AlphaFoldDB" id="S4NSJ7"/>
<reference evidence="2" key="2">
    <citation type="submission" date="2013-05" db="EMBL/GenBank/DDBJ databases">
        <authorList>
            <person name="Carter J.-M."/>
            <person name="Baker S.C."/>
            <person name="Pink R."/>
            <person name="Carter D.R.F."/>
            <person name="Collins A."/>
            <person name="Tomlin J."/>
            <person name="Gibbs M."/>
            <person name="Breuker C.J."/>
        </authorList>
    </citation>
    <scope>NUCLEOTIDE SEQUENCE</scope>
    <source>
        <tissue evidence="2">Ovary</tissue>
    </source>
</reference>
<sequence>MKASFQLQTSKTLMSLSMTSPTPRSSTTSSPSTFPPINLSALPINESLTSVFLFSSKYPIQSLIRQITSNIKKGQQSSEPGDRRPLKERLAIYYEWDYFILNLEPSLSVCSDS</sequence>
<proteinExistence type="predicted"/>